<accession>A0A2T0RZP3</accession>
<dbReference type="RefSeq" id="WP_106203337.1">
    <property type="nucleotide sequence ID" value="NZ_PVTD01000001.1"/>
</dbReference>
<dbReference type="PIRSF" id="PIRSF028451">
    <property type="entry name" value="UCP028451"/>
    <property type="match status" value="1"/>
</dbReference>
<name>A0A2T0RZP3_9RHOB</name>
<dbReference type="EMBL" id="PVTD01000001">
    <property type="protein sequence ID" value="PRY26592.1"/>
    <property type="molecule type" value="Genomic_DNA"/>
</dbReference>
<dbReference type="NCBIfam" id="TIGR02453">
    <property type="entry name" value="TIGR02453 family protein"/>
    <property type="match status" value="1"/>
</dbReference>
<sequence>MFTAETLRFLRDLSINNSKAWFAENKPRYEAHVNAPAKALAATLAAEVTQQTGVPHREKIFRINRDLRFSQDKTPYNTHIHMAFVPESGPATRPSYMLGLSPEYFALGCGAMGFDKAGLAAFRERAAGPEGDRIVQLLVDLEAEGVRIPPPELKRVPAPFGADHPRGALLRRKSLMGWRDGAKPEEGLGPDLTARAMEGFVRLRPLHDQLMAT</sequence>
<dbReference type="PANTHER" id="PTHR36452">
    <property type="entry name" value="CHROMOSOME 12, WHOLE GENOME SHOTGUN SEQUENCE"/>
    <property type="match status" value="1"/>
</dbReference>
<protein>
    <submittedName>
        <fullName evidence="1">Uncharacterized protein (TIGR02453 family)</fullName>
    </submittedName>
</protein>
<proteinExistence type="predicted"/>
<organism evidence="1 2">
    <name type="scientific">Aliiruegeria haliotis</name>
    <dbReference type="NCBI Taxonomy" id="1280846"/>
    <lineage>
        <taxon>Bacteria</taxon>
        <taxon>Pseudomonadati</taxon>
        <taxon>Pseudomonadota</taxon>
        <taxon>Alphaproteobacteria</taxon>
        <taxon>Rhodobacterales</taxon>
        <taxon>Roseobacteraceae</taxon>
        <taxon>Aliiruegeria</taxon>
    </lineage>
</organism>
<dbReference type="InterPro" id="IPR012808">
    <property type="entry name" value="CHP02453"/>
</dbReference>
<dbReference type="AlphaFoldDB" id="A0A2T0RZP3"/>
<dbReference type="Proteomes" id="UP000239480">
    <property type="component" value="Unassembled WGS sequence"/>
</dbReference>
<evidence type="ECO:0000313" key="1">
    <source>
        <dbReference type="EMBL" id="PRY26592.1"/>
    </source>
</evidence>
<dbReference type="InterPro" id="IPR015996">
    <property type="entry name" value="UCP028451"/>
</dbReference>
<evidence type="ECO:0000313" key="2">
    <source>
        <dbReference type="Proteomes" id="UP000239480"/>
    </source>
</evidence>
<comment type="caution">
    <text evidence="1">The sequence shown here is derived from an EMBL/GenBank/DDBJ whole genome shotgun (WGS) entry which is preliminary data.</text>
</comment>
<reference evidence="1 2" key="1">
    <citation type="submission" date="2018-03" db="EMBL/GenBank/DDBJ databases">
        <title>Genomic Encyclopedia of Archaeal and Bacterial Type Strains, Phase II (KMG-II): from individual species to whole genera.</title>
        <authorList>
            <person name="Goeker M."/>
        </authorList>
    </citation>
    <scope>NUCLEOTIDE SEQUENCE [LARGE SCALE GENOMIC DNA]</scope>
    <source>
        <strain evidence="1 2">DSM 29328</strain>
    </source>
</reference>
<gene>
    <name evidence="1" type="ORF">CLV78_101692</name>
</gene>
<dbReference type="PANTHER" id="PTHR36452:SF1">
    <property type="entry name" value="DUF2461 DOMAIN-CONTAINING PROTEIN"/>
    <property type="match status" value="1"/>
</dbReference>
<keyword evidence="2" id="KW-1185">Reference proteome</keyword>
<dbReference type="Pfam" id="PF09365">
    <property type="entry name" value="DUF2461"/>
    <property type="match status" value="1"/>
</dbReference>
<dbReference type="OrthoDB" id="9794241at2"/>